<dbReference type="Pfam" id="PF14168">
    <property type="entry name" value="YjzC"/>
    <property type="match status" value="1"/>
</dbReference>
<dbReference type="InterPro" id="IPR025549">
    <property type="entry name" value="YjzC"/>
</dbReference>
<gene>
    <name evidence="2" type="ORF">ACFO3O_16380</name>
</gene>
<proteinExistence type="predicted"/>
<organism evidence="2 3">
    <name type="scientific">Dokdonia ponticola</name>
    <dbReference type="NCBI Taxonomy" id="2041041"/>
    <lineage>
        <taxon>Bacteria</taxon>
        <taxon>Pseudomonadati</taxon>
        <taxon>Bacteroidota</taxon>
        <taxon>Flavobacteriia</taxon>
        <taxon>Flavobacteriales</taxon>
        <taxon>Flavobacteriaceae</taxon>
        <taxon>Dokdonia</taxon>
    </lineage>
</organism>
<evidence type="ECO:0008006" key="4">
    <source>
        <dbReference type="Google" id="ProtNLM"/>
    </source>
</evidence>
<evidence type="ECO:0000256" key="1">
    <source>
        <dbReference type="SAM" id="MobiDB-lite"/>
    </source>
</evidence>
<evidence type="ECO:0000313" key="3">
    <source>
        <dbReference type="Proteomes" id="UP001596043"/>
    </source>
</evidence>
<sequence>MAKTPLGTTRTTGQKCPESGVWEAQSSPSTKIPLSEGETFPPYNNKSVTWKLISYA</sequence>
<dbReference type="EMBL" id="JBHSFV010000010">
    <property type="protein sequence ID" value="MFC4635488.1"/>
    <property type="molecule type" value="Genomic_DNA"/>
</dbReference>
<dbReference type="RefSeq" id="WP_379980749.1">
    <property type="nucleotide sequence ID" value="NZ_JBHSFV010000010.1"/>
</dbReference>
<feature type="region of interest" description="Disordered" evidence="1">
    <location>
        <begin position="1"/>
        <end position="38"/>
    </location>
</feature>
<keyword evidence="3" id="KW-1185">Reference proteome</keyword>
<accession>A0ABV9I060</accession>
<reference evidence="3" key="1">
    <citation type="journal article" date="2019" name="Int. J. Syst. Evol. Microbiol.">
        <title>The Global Catalogue of Microorganisms (GCM) 10K type strain sequencing project: providing services to taxonomists for standard genome sequencing and annotation.</title>
        <authorList>
            <consortium name="The Broad Institute Genomics Platform"/>
            <consortium name="The Broad Institute Genome Sequencing Center for Infectious Disease"/>
            <person name="Wu L."/>
            <person name="Ma J."/>
        </authorList>
    </citation>
    <scope>NUCLEOTIDE SEQUENCE [LARGE SCALE GENOMIC DNA]</scope>
    <source>
        <strain evidence="3">YJ-61-S</strain>
    </source>
</reference>
<protein>
    <recommendedName>
        <fullName evidence="4">YjzC family protein</fullName>
    </recommendedName>
</protein>
<name>A0ABV9I060_9FLAO</name>
<feature type="compositionally biased region" description="Polar residues" evidence="1">
    <location>
        <begin position="1"/>
        <end position="14"/>
    </location>
</feature>
<comment type="caution">
    <text evidence="2">The sequence shown here is derived from an EMBL/GenBank/DDBJ whole genome shotgun (WGS) entry which is preliminary data.</text>
</comment>
<evidence type="ECO:0000313" key="2">
    <source>
        <dbReference type="EMBL" id="MFC4635488.1"/>
    </source>
</evidence>
<dbReference type="Proteomes" id="UP001596043">
    <property type="component" value="Unassembled WGS sequence"/>
</dbReference>